<dbReference type="PANTHER" id="PTHR14859">
    <property type="entry name" value="CALCOFLUOR WHITE HYPERSENSITIVE PROTEIN PRECURSOR"/>
    <property type="match status" value="1"/>
</dbReference>
<dbReference type="InterPro" id="IPR053912">
    <property type="entry name" value="PGAP2IP_TM_1nd"/>
</dbReference>
<dbReference type="Proteomes" id="UP000095038">
    <property type="component" value="Unassembled WGS sequence"/>
</dbReference>
<feature type="transmembrane region" description="Helical" evidence="1">
    <location>
        <begin position="702"/>
        <end position="720"/>
    </location>
</feature>
<feature type="transmembrane region" description="Helical" evidence="1">
    <location>
        <begin position="73"/>
        <end position="92"/>
    </location>
</feature>
<reference evidence="7" key="1">
    <citation type="submission" date="2016-05" db="EMBL/GenBank/DDBJ databases">
        <title>Comparative genomics of biotechnologically important yeasts.</title>
        <authorList>
            <consortium name="DOE Joint Genome Institute"/>
            <person name="Riley R."/>
            <person name="Haridas S."/>
            <person name="Wolfe K.H."/>
            <person name="Lopes M.R."/>
            <person name="Hittinger C.T."/>
            <person name="Goker M."/>
            <person name="Salamov A."/>
            <person name="Wisecaver J."/>
            <person name="Long T.M."/>
            <person name="Aerts A.L."/>
            <person name="Barry K."/>
            <person name="Choi C."/>
            <person name="Clum A."/>
            <person name="Coughlan A.Y."/>
            <person name="Deshpande S."/>
            <person name="Douglass A.P."/>
            <person name="Hanson S.J."/>
            <person name="Klenk H.-P."/>
            <person name="Labutti K."/>
            <person name="Lapidus A."/>
            <person name="Lindquist E."/>
            <person name="Lipzen A."/>
            <person name="Meier-Kolthoff J.P."/>
            <person name="Ohm R.A."/>
            <person name="Otillar R.P."/>
            <person name="Pangilinan J."/>
            <person name="Peng Y."/>
            <person name="Rokas A."/>
            <person name="Rosa C.A."/>
            <person name="Scheuner C."/>
            <person name="Sibirny A.A."/>
            <person name="Slot J.C."/>
            <person name="Stielow J.B."/>
            <person name="Sun H."/>
            <person name="Kurtzman C.P."/>
            <person name="Blackwell M."/>
            <person name="Grigoriev I.V."/>
            <person name="Jeffries T.W."/>
        </authorList>
    </citation>
    <scope>NUCLEOTIDE SEQUENCE [LARGE SCALE GENOMIC DNA]</scope>
    <source>
        <strain evidence="7">DSM 1968</strain>
    </source>
</reference>
<dbReference type="InterPro" id="IPR053911">
    <property type="entry name" value="PGAP2IP_TM_2nd"/>
</dbReference>
<dbReference type="EMBL" id="KV454475">
    <property type="protein sequence ID" value="ODV63650.1"/>
    <property type="molecule type" value="Genomic_DNA"/>
</dbReference>
<dbReference type="GO" id="GO:0005934">
    <property type="term" value="C:cellular bud tip"/>
    <property type="evidence" value="ECO:0007669"/>
    <property type="project" value="EnsemblFungi"/>
</dbReference>
<feature type="domain" description="PGAP2IP first transmembrane" evidence="4">
    <location>
        <begin position="320"/>
        <end position="416"/>
    </location>
</feature>
<keyword evidence="1" id="KW-0472">Membrane</keyword>
<evidence type="ECO:0000256" key="1">
    <source>
        <dbReference type="SAM" id="Phobius"/>
    </source>
</evidence>
<evidence type="ECO:0000313" key="6">
    <source>
        <dbReference type="EMBL" id="ODV63650.1"/>
    </source>
</evidence>
<dbReference type="Pfam" id="PF23226">
    <property type="entry name" value="Exo_endo_phos_PGAP2IP"/>
    <property type="match status" value="1"/>
</dbReference>
<feature type="domain" description="PGAP2IP second transmembrane" evidence="3">
    <location>
        <begin position="546"/>
        <end position="722"/>
    </location>
</feature>
<feature type="transmembrane region" description="Helical" evidence="1">
    <location>
        <begin position="168"/>
        <end position="187"/>
    </location>
</feature>
<dbReference type="GeneID" id="30962385"/>
<feature type="transmembrane region" description="Helical" evidence="1">
    <location>
        <begin position="401"/>
        <end position="420"/>
    </location>
</feature>
<dbReference type="InterPro" id="IPR057315">
    <property type="entry name" value="Exo_endo_phos_PGAP2IP_C"/>
</dbReference>
<feature type="transmembrane region" description="Helical" evidence="1">
    <location>
        <begin position="587"/>
        <end position="605"/>
    </location>
</feature>
<feature type="transmembrane region" description="Helical" evidence="1">
    <location>
        <begin position="104"/>
        <end position="125"/>
    </location>
</feature>
<feature type="transmembrane region" description="Helical" evidence="1">
    <location>
        <begin position="749"/>
        <end position="768"/>
    </location>
</feature>
<dbReference type="InParanoid" id="A0A1D2VPV9"/>
<dbReference type="OrthoDB" id="68581at2759"/>
<feature type="transmembrane region" description="Helical" evidence="1">
    <location>
        <begin position="548"/>
        <end position="567"/>
    </location>
</feature>
<evidence type="ECO:0000259" key="3">
    <source>
        <dbReference type="Pfam" id="PF23021"/>
    </source>
</evidence>
<feature type="transmembrane region" description="Helical" evidence="1">
    <location>
        <begin position="342"/>
        <end position="361"/>
    </location>
</feature>
<dbReference type="FunFam" id="3.60.10.10:FF:000031">
    <property type="entry name" value="Calcofluor white hypersensitive protein"/>
    <property type="match status" value="1"/>
</dbReference>
<dbReference type="InterPro" id="IPR051916">
    <property type="entry name" value="GPI-anchor_lipid_remodeler"/>
</dbReference>
<dbReference type="InterPro" id="IPR036691">
    <property type="entry name" value="Endo/exonu/phosph_ase_sf"/>
</dbReference>
<dbReference type="GO" id="GO:0031505">
    <property type="term" value="P:fungal-type cell wall organization"/>
    <property type="evidence" value="ECO:0007669"/>
    <property type="project" value="EnsemblFungi"/>
</dbReference>
<sequence length="1138" mass="129646">MDRQLASNPLLTINASYVAIAHAVFAYSSFIVALIIGCLLHYQKIVSNAWYHYPQEWFPSVSATIGDRYPERAIFQLSIALTAGPRFLLILLNYLKLYNKNRPFLTNLSAISAIVRTVTCGGWVYITSTDDMDSHDFFMISYIVLSLPYEISIIKLTPKPSKLRNLRLLVSSSFFLALVPLIYLYIQHKVHRVPGAYSYYAYFEWLLIFLDVSFDSLSIIDFNDLQISLFPHPINSITHNKYQKSSYIDQLIENDTIYNKSIPNQPPFSTSINPSDSIDSPDSTPIKINPQSCSIKSCISNSISNPLSYFNLLINIINSFIFWSILTCLLPMIWFFPLWHMGISGFELCILCVLAPIFLIIPPITRFLANYSFITRLLSSLIGIGSFVVKRPRYKLLTCSIGVAFSAISLANEIWFIGNISSTNFDSFKKIENQNDLSDGKQKKNQNQNNITNISNTYYKKNLLKYYSTTFTIGLILSSIAKYSYYSNNPVWPIMNQKIGGWNKTALIVASLASLFTPNYKALYKNLISKSPIVPKPKTSLAQGNESLLLSSFGFGGLIFMLHGLLSDSGTIITWVWEGYPIKGPTPVPYGALTLSLMIYGTYFGLTSSFKLNSWKLYSISSIGFLTLYLFKGLLGYLGGLVYTFYLCAITPTIFNNVFKFNPSLVFFLSFFWDVLLMLGSVWTVAYAFVPGGPLLRERTDIIFGSAHLFIGLGVLASRLSSSKNQVKGLITNLQIRVLSAKIFNKFKLILFILTSISFLISFIRFPFNKPVPWNADTKTFTTGIWTVHFGLDNDLWASEDRMRDLLKDAQIDIMGMLETDTQRIIMGNRDLTQKIAEDLGYYTDFGPGPNKHTWGCLLLSKFPIINSTHHLLPSPVGEIAPAIHATLDIYGEYVDVVVFHSGQEEDVEDRRLQALGVRDIMGSSNRPMVLLSYLVTKPKKGNYNKYVSRRSGMHDIDPSDWDRWCQYILFKKLKRIAYARISRSTITDTEIQIGKFMLPPKDLENENELYSNHRIDKSEVPENLRFPSVFNGDGVRGHRYHVFNEPQHHPRPKLVSFDEIDYNDLTQLREAQYSMIREQWIRVAAFKNIRKALEKCYRVSGVNHYEDCRDLAERYLQMLPNHNVGGYLGYQKNDPTK</sequence>
<evidence type="ECO:0000259" key="4">
    <source>
        <dbReference type="Pfam" id="PF23022"/>
    </source>
</evidence>
<name>A0A1D2VPV9_9ASCO</name>
<dbReference type="RefSeq" id="XP_020049957.1">
    <property type="nucleotide sequence ID" value="XM_020188749.1"/>
</dbReference>
<feature type="transmembrane region" description="Helical" evidence="1">
    <location>
        <begin position="312"/>
        <end position="336"/>
    </location>
</feature>
<dbReference type="Pfam" id="PF23022">
    <property type="entry name" value="6TM_1st_PGAP2IP"/>
    <property type="match status" value="2"/>
</dbReference>
<feature type="transmembrane region" description="Helical" evidence="1">
    <location>
        <begin position="368"/>
        <end position="389"/>
    </location>
</feature>
<evidence type="ECO:0000259" key="2">
    <source>
        <dbReference type="Pfam" id="PF10277"/>
    </source>
</evidence>
<keyword evidence="1" id="KW-0812">Transmembrane</keyword>
<keyword evidence="7" id="KW-1185">Reference proteome</keyword>
<feature type="transmembrane region" description="Helical" evidence="1">
    <location>
        <begin position="20"/>
        <end position="42"/>
    </location>
</feature>
<dbReference type="GO" id="GO:0005935">
    <property type="term" value="C:cellular bud neck"/>
    <property type="evidence" value="ECO:0007669"/>
    <property type="project" value="EnsemblFungi"/>
</dbReference>
<organism evidence="6 7">
    <name type="scientific">Ascoidea rubescens DSM 1968</name>
    <dbReference type="NCBI Taxonomy" id="1344418"/>
    <lineage>
        <taxon>Eukaryota</taxon>
        <taxon>Fungi</taxon>
        <taxon>Dikarya</taxon>
        <taxon>Ascomycota</taxon>
        <taxon>Saccharomycotina</taxon>
        <taxon>Saccharomycetes</taxon>
        <taxon>Ascoideaceae</taxon>
        <taxon>Ascoidea</taxon>
    </lineage>
</organism>
<feature type="domain" description="CWH43-like N-terminal" evidence="2">
    <location>
        <begin position="15"/>
        <end position="224"/>
    </location>
</feature>
<dbReference type="AlphaFoldDB" id="A0A1D2VPV9"/>
<dbReference type="InterPro" id="IPR019402">
    <property type="entry name" value="CWH43_N"/>
</dbReference>
<keyword evidence="1" id="KW-1133">Transmembrane helix</keyword>
<feature type="transmembrane region" description="Helical" evidence="1">
    <location>
        <begin position="466"/>
        <end position="486"/>
    </location>
</feature>
<dbReference type="GO" id="GO:0005886">
    <property type="term" value="C:plasma membrane"/>
    <property type="evidence" value="ECO:0007669"/>
    <property type="project" value="EnsemblFungi"/>
</dbReference>
<feature type="transmembrane region" description="Helical" evidence="1">
    <location>
        <begin position="137"/>
        <end position="156"/>
    </location>
</feature>
<protein>
    <submittedName>
        <fullName evidence="6">Uncharacterized protein</fullName>
    </submittedName>
</protein>
<evidence type="ECO:0000313" key="7">
    <source>
        <dbReference type="Proteomes" id="UP000095038"/>
    </source>
</evidence>
<feature type="domain" description="PGAP2IP C-terminal nuclease-like" evidence="5">
    <location>
        <begin position="779"/>
        <end position="1025"/>
    </location>
</feature>
<dbReference type="GO" id="GO:0006506">
    <property type="term" value="P:GPI anchor biosynthetic process"/>
    <property type="evidence" value="ECO:0007669"/>
    <property type="project" value="EnsemblFungi"/>
</dbReference>
<accession>A0A1D2VPV9</accession>
<dbReference type="FunCoup" id="A0A1D2VPV9">
    <property type="interactions" value="11"/>
</dbReference>
<proteinExistence type="predicted"/>
<dbReference type="Gene3D" id="3.60.10.10">
    <property type="entry name" value="Endonuclease/exonuclease/phosphatase"/>
    <property type="match status" value="1"/>
</dbReference>
<feature type="transmembrane region" description="Helical" evidence="1">
    <location>
        <begin position="199"/>
        <end position="220"/>
    </location>
</feature>
<dbReference type="GO" id="GO:0005783">
    <property type="term" value="C:endoplasmic reticulum"/>
    <property type="evidence" value="ECO:0007669"/>
    <property type="project" value="TreeGrafter"/>
</dbReference>
<dbReference type="STRING" id="1344418.A0A1D2VPV9"/>
<dbReference type="Pfam" id="PF10277">
    <property type="entry name" value="Frag1"/>
    <property type="match status" value="1"/>
</dbReference>
<feature type="domain" description="PGAP2IP first transmembrane" evidence="4">
    <location>
        <begin position="457"/>
        <end position="515"/>
    </location>
</feature>
<dbReference type="PANTHER" id="PTHR14859:SF1">
    <property type="entry name" value="PGAP2-INTERACTING PROTEIN"/>
    <property type="match status" value="1"/>
</dbReference>
<dbReference type="Pfam" id="PF23021">
    <property type="entry name" value="6TM_2nd_PGAP2IP"/>
    <property type="match status" value="1"/>
</dbReference>
<evidence type="ECO:0000259" key="5">
    <source>
        <dbReference type="Pfam" id="PF23226"/>
    </source>
</evidence>
<dbReference type="SUPFAM" id="SSF56219">
    <property type="entry name" value="DNase I-like"/>
    <property type="match status" value="1"/>
</dbReference>
<gene>
    <name evidence="6" type="ORF">ASCRUDRAFT_11106</name>
</gene>
<feature type="transmembrane region" description="Helical" evidence="1">
    <location>
        <begin position="666"/>
        <end position="690"/>
    </location>
</feature>